<dbReference type="EMBL" id="MU155956">
    <property type="protein sequence ID" value="KAF9470521.1"/>
    <property type="molecule type" value="Genomic_DNA"/>
</dbReference>
<gene>
    <name evidence="2" type="ORF">BDN70DRAFT_939640</name>
</gene>
<comment type="caution">
    <text evidence="2">The sequence shown here is derived from an EMBL/GenBank/DDBJ whole genome shotgun (WGS) entry which is preliminary data.</text>
</comment>
<feature type="compositionally biased region" description="Basic and acidic residues" evidence="1">
    <location>
        <begin position="159"/>
        <end position="204"/>
    </location>
</feature>
<evidence type="ECO:0000313" key="3">
    <source>
        <dbReference type="Proteomes" id="UP000807469"/>
    </source>
</evidence>
<evidence type="ECO:0000256" key="1">
    <source>
        <dbReference type="SAM" id="MobiDB-lite"/>
    </source>
</evidence>
<reference evidence="2" key="1">
    <citation type="submission" date="2020-11" db="EMBL/GenBank/DDBJ databases">
        <authorList>
            <consortium name="DOE Joint Genome Institute"/>
            <person name="Ahrendt S."/>
            <person name="Riley R."/>
            <person name="Andreopoulos W."/>
            <person name="Labutti K."/>
            <person name="Pangilinan J."/>
            <person name="Ruiz-Duenas F.J."/>
            <person name="Barrasa J.M."/>
            <person name="Sanchez-Garcia M."/>
            <person name="Camarero S."/>
            <person name="Miyauchi S."/>
            <person name="Serrano A."/>
            <person name="Linde D."/>
            <person name="Babiker R."/>
            <person name="Drula E."/>
            <person name="Ayuso-Fernandez I."/>
            <person name="Pacheco R."/>
            <person name="Padilla G."/>
            <person name="Ferreira P."/>
            <person name="Barriuso J."/>
            <person name="Kellner H."/>
            <person name="Castanera R."/>
            <person name="Alfaro M."/>
            <person name="Ramirez L."/>
            <person name="Pisabarro A.G."/>
            <person name="Kuo A."/>
            <person name="Tritt A."/>
            <person name="Lipzen A."/>
            <person name="He G."/>
            <person name="Yan M."/>
            <person name="Ng V."/>
            <person name="Cullen D."/>
            <person name="Martin F."/>
            <person name="Rosso M.-N."/>
            <person name="Henrissat B."/>
            <person name="Hibbett D."/>
            <person name="Martinez A.T."/>
            <person name="Grigoriev I.V."/>
        </authorList>
    </citation>
    <scope>NUCLEOTIDE SEQUENCE</scope>
    <source>
        <strain evidence="2">CIRM-BRFM 674</strain>
    </source>
</reference>
<organism evidence="2 3">
    <name type="scientific">Pholiota conissans</name>
    <dbReference type="NCBI Taxonomy" id="109636"/>
    <lineage>
        <taxon>Eukaryota</taxon>
        <taxon>Fungi</taxon>
        <taxon>Dikarya</taxon>
        <taxon>Basidiomycota</taxon>
        <taxon>Agaricomycotina</taxon>
        <taxon>Agaricomycetes</taxon>
        <taxon>Agaricomycetidae</taxon>
        <taxon>Agaricales</taxon>
        <taxon>Agaricineae</taxon>
        <taxon>Strophariaceae</taxon>
        <taxon>Pholiota</taxon>
    </lineage>
</organism>
<dbReference type="Proteomes" id="UP000807469">
    <property type="component" value="Unassembled WGS sequence"/>
</dbReference>
<proteinExistence type="predicted"/>
<feature type="region of interest" description="Disordered" evidence="1">
    <location>
        <begin position="149"/>
        <end position="204"/>
    </location>
</feature>
<name>A0A9P5YMG9_9AGAR</name>
<sequence>MHGSASSISGQKVSSNLTNLWMKMLNIDQSSLHYNRKRAGQFDIKQAFEIHEKARQALDDMEAIPKTIKNTWVHPETGDEIPAPGRNAVINLFISTSSFNDDWKCFREITDPEMKRWLRDDPNALRNEDVWGINQIRYGLQDLRNFNDHGKFKRKKKATQRESLQKREPSRHEEQTYGEPSRRRESSRHEEPSRNKSKGKQREM</sequence>
<accession>A0A9P5YMG9</accession>
<evidence type="ECO:0000313" key="2">
    <source>
        <dbReference type="EMBL" id="KAF9470521.1"/>
    </source>
</evidence>
<dbReference type="AlphaFoldDB" id="A0A9P5YMG9"/>
<protein>
    <submittedName>
        <fullName evidence="2">Uncharacterized protein</fullName>
    </submittedName>
</protein>
<keyword evidence="3" id="KW-1185">Reference proteome</keyword>